<gene>
    <name evidence="4" type="ORF">SDC9_20198</name>
    <name evidence="5" type="ORF">SDC9_20259</name>
</gene>
<reference evidence="5" key="1">
    <citation type="submission" date="2019-08" db="EMBL/GenBank/DDBJ databases">
        <authorList>
            <person name="Kucharzyk K."/>
            <person name="Murdoch R.W."/>
            <person name="Higgins S."/>
            <person name="Loffler F."/>
        </authorList>
    </citation>
    <scope>NUCLEOTIDE SEQUENCE</scope>
</reference>
<sequence length="401" mass="46413">MITLKMVIRPNRQKADGTWPVNLRISYQRKSSYIATPYFVTKAQINKAFEIKDRFLQYQVDEDLNKARKEVSISFEKLADMNTAQIGEYLSNFLYSKAKERINFFEFAAHHISRMEENNQASRGNYGISVRKLKAYIGHDDLSFNDISVTFLSNFDAWLKKNGVGTRGRALYLSNMRAIFNAAIREYNDEDNDIIKIAKNPFKRFSLPKVEAPEKRALSLEKIKKLIAYQPKKETVQFAKDVYLLSFYLVGMNSVDLYQVAKISEGRITYKRAKTRTVRADGAEISIKLEPEVMPIIEKYRDKEGERVFNFHYRYTTAAGFNSAVNEYLKDIGDEIGVEELDFYSARHTWATLFVNECEGSESEAAFCLNHVSEHKVTSGYIKKDFARIDRANRKVIELLK</sequence>
<evidence type="ECO:0000256" key="1">
    <source>
        <dbReference type="ARBA" id="ARBA00023125"/>
    </source>
</evidence>
<organism evidence="5">
    <name type="scientific">bioreactor metagenome</name>
    <dbReference type="NCBI Taxonomy" id="1076179"/>
    <lineage>
        <taxon>unclassified sequences</taxon>
        <taxon>metagenomes</taxon>
        <taxon>ecological metagenomes</taxon>
    </lineage>
</organism>
<keyword evidence="1" id="KW-0238">DNA-binding</keyword>
<evidence type="ECO:0000259" key="3">
    <source>
        <dbReference type="PROSITE" id="PS51900"/>
    </source>
</evidence>
<dbReference type="AlphaFoldDB" id="A0A644U676"/>
<accession>A0A644U676</accession>
<dbReference type="GO" id="GO:0015074">
    <property type="term" value="P:DNA integration"/>
    <property type="evidence" value="ECO:0007669"/>
    <property type="project" value="InterPro"/>
</dbReference>
<keyword evidence="2" id="KW-0233">DNA recombination</keyword>
<evidence type="ECO:0000313" key="5">
    <source>
        <dbReference type="EMBL" id="MPL74448.1"/>
    </source>
</evidence>
<dbReference type="PROSITE" id="PS51900">
    <property type="entry name" value="CB"/>
    <property type="match status" value="1"/>
</dbReference>
<dbReference type="SUPFAM" id="SSF56349">
    <property type="entry name" value="DNA breaking-rejoining enzymes"/>
    <property type="match status" value="1"/>
</dbReference>
<dbReference type="GO" id="GO:0003677">
    <property type="term" value="F:DNA binding"/>
    <property type="evidence" value="ECO:0007669"/>
    <property type="project" value="UniProtKB-KW"/>
</dbReference>
<dbReference type="Gene3D" id="1.10.443.10">
    <property type="entry name" value="Intergrase catalytic core"/>
    <property type="match status" value="1"/>
</dbReference>
<dbReference type="PANTHER" id="PTHR30349">
    <property type="entry name" value="PHAGE INTEGRASE-RELATED"/>
    <property type="match status" value="1"/>
</dbReference>
<dbReference type="InterPro" id="IPR013762">
    <property type="entry name" value="Integrase-like_cat_sf"/>
</dbReference>
<comment type="caution">
    <text evidence="5">The sequence shown here is derived from an EMBL/GenBank/DDBJ whole genome shotgun (WGS) entry which is preliminary data.</text>
</comment>
<protein>
    <recommendedName>
        <fullName evidence="3">Core-binding (CB) domain-containing protein</fullName>
    </recommendedName>
</protein>
<name>A0A644U676_9ZZZZ</name>
<dbReference type="InterPro" id="IPR025269">
    <property type="entry name" value="SAM-like_dom"/>
</dbReference>
<feature type="domain" description="Core-binding (CB)" evidence="3">
    <location>
        <begin position="102"/>
        <end position="184"/>
    </location>
</feature>
<evidence type="ECO:0000313" key="4">
    <source>
        <dbReference type="EMBL" id="MPL74387.1"/>
    </source>
</evidence>
<evidence type="ECO:0000256" key="2">
    <source>
        <dbReference type="ARBA" id="ARBA00023172"/>
    </source>
</evidence>
<proteinExistence type="predicted"/>
<dbReference type="InterPro" id="IPR010998">
    <property type="entry name" value="Integrase_recombinase_N"/>
</dbReference>
<dbReference type="PANTHER" id="PTHR30349:SF64">
    <property type="entry name" value="PROPHAGE INTEGRASE INTD-RELATED"/>
    <property type="match status" value="1"/>
</dbReference>
<dbReference type="Gene3D" id="1.10.150.130">
    <property type="match status" value="1"/>
</dbReference>
<dbReference type="EMBL" id="VSSQ01000080">
    <property type="protein sequence ID" value="MPL74387.1"/>
    <property type="molecule type" value="Genomic_DNA"/>
</dbReference>
<dbReference type="Pfam" id="PF13102">
    <property type="entry name" value="Phage_int_SAM_5"/>
    <property type="match status" value="1"/>
</dbReference>
<dbReference type="EMBL" id="VSSQ01000080">
    <property type="protein sequence ID" value="MPL74448.1"/>
    <property type="molecule type" value="Genomic_DNA"/>
</dbReference>
<dbReference type="GO" id="GO:0006310">
    <property type="term" value="P:DNA recombination"/>
    <property type="evidence" value="ECO:0007669"/>
    <property type="project" value="UniProtKB-KW"/>
</dbReference>
<dbReference type="InterPro" id="IPR050090">
    <property type="entry name" value="Tyrosine_recombinase_XerCD"/>
</dbReference>
<dbReference type="InterPro" id="IPR044068">
    <property type="entry name" value="CB"/>
</dbReference>
<dbReference type="InterPro" id="IPR011010">
    <property type="entry name" value="DNA_brk_join_enz"/>
</dbReference>